<dbReference type="Pfam" id="PF04316">
    <property type="entry name" value="FlgM"/>
    <property type="match status" value="1"/>
</dbReference>
<evidence type="ECO:0000256" key="3">
    <source>
        <dbReference type="ARBA" id="ARBA00022491"/>
    </source>
</evidence>
<name>A0ABV1H436_9FIRM</name>
<keyword evidence="8" id="KW-0282">Flagellum</keyword>
<accession>A0ABV1H436</accession>
<evidence type="ECO:0000256" key="6">
    <source>
        <dbReference type="ARBA" id="ARBA00023163"/>
    </source>
</evidence>
<dbReference type="NCBIfam" id="TIGR03824">
    <property type="entry name" value="FlgM_jcvi"/>
    <property type="match status" value="1"/>
</dbReference>
<dbReference type="Proteomes" id="UP001546774">
    <property type="component" value="Unassembled WGS sequence"/>
</dbReference>
<organism evidence="8 9">
    <name type="scientific">Lachnospira intestinalis</name>
    <dbReference type="NCBI Taxonomy" id="3133158"/>
    <lineage>
        <taxon>Bacteria</taxon>
        <taxon>Bacillati</taxon>
        <taxon>Bacillota</taxon>
        <taxon>Clostridia</taxon>
        <taxon>Lachnospirales</taxon>
        <taxon>Lachnospiraceae</taxon>
        <taxon>Lachnospira</taxon>
    </lineage>
</organism>
<evidence type="ECO:0000256" key="4">
    <source>
        <dbReference type="ARBA" id="ARBA00022795"/>
    </source>
</evidence>
<keyword evidence="8" id="KW-0966">Cell projection</keyword>
<comment type="similarity">
    <text evidence="1">Belongs to the FlgM family.</text>
</comment>
<evidence type="ECO:0000313" key="8">
    <source>
        <dbReference type="EMBL" id="MEQ2554436.1"/>
    </source>
</evidence>
<feature type="domain" description="Anti-sigma-28 factor FlgM C-terminal" evidence="7">
    <location>
        <begin position="32"/>
        <end position="86"/>
    </location>
</feature>
<protein>
    <recommendedName>
        <fullName evidence="2">Negative regulator of flagellin synthesis</fullName>
    </recommendedName>
</protein>
<evidence type="ECO:0000256" key="1">
    <source>
        <dbReference type="ARBA" id="ARBA00005322"/>
    </source>
</evidence>
<keyword evidence="6" id="KW-0804">Transcription</keyword>
<dbReference type="EMBL" id="JBBMFS010000003">
    <property type="protein sequence ID" value="MEQ2554436.1"/>
    <property type="molecule type" value="Genomic_DNA"/>
</dbReference>
<reference evidence="8" key="1">
    <citation type="submission" date="2024-03" db="EMBL/GenBank/DDBJ databases">
        <title>Human intestinal bacterial collection.</title>
        <authorList>
            <person name="Pauvert C."/>
            <person name="Hitch T.C.A."/>
            <person name="Clavel T."/>
        </authorList>
    </citation>
    <scope>NUCLEOTIDE SEQUENCE [LARGE SCALE GENOMIC DNA]</scope>
    <source>
        <strain evidence="8">CLA-AA-H89B</strain>
    </source>
</reference>
<comment type="caution">
    <text evidence="8">The sequence shown here is derived from an EMBL/GenBank/DDBJ whole genome shotgun (WGS) entry which is preliminary data.</text>
</comment>
<dbReference type="SUPFAM" id="SSF101498">
    <property type="entry name" value="Anti-sigma factor FlgM"/>
    <property type="match status" value="1"/>
</dbReference>
<evidence type="ECO:0000259" key="7">
    <source>
        <dbReference type="Pfam" id="PF04316"/>
    </source>
</evidence>
<keyword evidence="4" id="KW-1005">Bacterial flagellum biogenesis</keyword>
<proteinExistence type="inferred from homology"/>
<evidence type="ECO:0000256" key="2">
    <source>
        <dbReference type="ARBA" id="ARBA00017823"/>
    </source>
</evidence>
<keyword evidence="8" id="KW-0969">Cilium</keyword>
<gene>
    <name evidence="8" type="primary">flgM</name>
    <name evidence="8" type="ORF">WMO37_05305</name>
</gene>
<evidence type="ECO:0000256" key="5">
    <source>
        <dbReference type="ARBA" id="ARBA00023015"/>
    </source>
</evidence>
<keyword evidence="5" id="KW-0805">Transcription regulation</keyword>
<keyword evidence="3" id="KW-0678">Repressor</keyword>
<dbReference type="InterPro" id="IPR035890">
    <property type="entry name" value="Anti-sigma-28_factor_FlgM_sf"/>
</dbReference>
<dbReference type="InterPro" id="IPR007412">
    <property type="entry name" value="FlgM"/>
</dbReference>
<keyword evidence="9" id="KW-1185">Reference proteome</keyword>
<dbReference type="InterPro" id="IPR031316">
    <property type="entry name" value="FlgM_C"/>
</dbReference>
<evidence type="ECO:0000313" key="9">
    <source>
        <dbReference type="Proteomes" id="UP001546774"/>
    </source>
</evidence>
<sequence length="93" mass="10030">MRVEAYSAVNRIYQSGAASSAKKGGSTASYSDKLEISRTAKDYQTAKEAVSRTSEVREDKVAQIKAAMEAGTYRVSAQEVAGKMLENIATLTF</sequence>